<proteinExistence type="predicted"/>
<dbReference type="GO" id="GO:0006351">
    <property type="term" value="P:DNA-templated transcription"/>
    <property type="evidence" value="ECO:0007669"/>
    <property type="project" value="InterPro"/>
</dbReference>
<sequence length="322" mass="36658">MPASACLSTFSEEKATLLWRYRWGVEAALLRANFLQSSDRKVLQALVIYLTFVRNSENEPDIRALTSIAVGNAMRMGLNCEAIISNLTAFEAEMCRRIWWQVYVLDVRIAMECGLEPSILEQTVSTKKPRNINDVALHPDMAVIPDNQNDRTEMTLILVRIQGSELTRRTIFSDTFNKANGYPTLTKEEGCQKVHELQETAEMKYLTCNDSQIPLHVVASATAKLTIAKLKVIICNPNANQGQGNPLRDRYQVLCLDVLRESHDVRCYKPGHPWSWLFETCVEWDALTYVLLDLCVTPWNRSTEDAFQLVDKAMAAYQNFMV</sequence>
<reference evidence="4" key="2">
    <citation type="submission" date="2020-02" db="EMBL/GenBank/DDBJ databases">
        <title>Identification and distribution of gene clusters putatively required for synthesis of sphingolipid metabolism inhibitors in phylogenetically diverse species of the filamentous fungus Fusarium.</title>
        <authorList>
            <person name="Kim H.-S."/>
            <person name="Busman M."/>
            <person name="Brown D.W."/>
            <person name="Divon H."/>
            <person name="Uhlig S."/>
            <person name="Proctor R.H."/>
        </authorList>
    </citation>
    <scope>NUCLEOTIDE SEQUENCE</scope>
    <source>
        <strain evidence="4">NRRL 25174</strain>
    </source>
</reference>
<comment type="caution">
    <text evidence="4">The sequence shown here is derived from an EMBL/GenBank/DDBJ whole genome shotgun (WGS) entry which is preliminary data.</text>
</comment>
<dbReference type="InterPro" id="IPR007219">
    <property type="entry name" value="XnlR_reg_dom"/>
</dbReference>
<dbReference type="SMART" id="SM00906">
    <property type="entry name" value="Fungal_trans"/>
    <property type="match status" value="1"/>
</dbReference>
<feature type="domain" description="Xylanolytic transcriptional activator regulatory" evidence="3">
    <location>
        <begin position="62"/>
        <end position="135"/>
    </location>
</feature>
<dbReference type="Proteomes" id="UP000730481">
    <property type="component" value="Unassembled WGS sequence"/>
</dbReference>
<dbReference type="PANTHER" id="PTHR31001">
    <property type="entry name" value="UNCHARACTERIZED TRANSCRIPTIONAL REGULATORY PROTEIN"/>
    <property type="match status" value="1"/>
</dbReference>
<dbReference type="GO" id="GO:0008270">
    <property type="term" value="F:zinc ion binding"/>
    <property type="evidence" value="ECO:0007669"/>
    <property type="project" value="InterPro"/>
</dbReference>
<organism evidence="4 5">
    <name type="scientific">Fusarium beomiforme</name>
    <dbReference type="NCBI Taxonomy" id="44412"/>
    <lineage>
        <taxon>Eukaryota</taxon>
        <taxon>Fungi</taxon>
        <taxon>Dikarya</taxon>
        <taxon>Ascomycota</taxon>
        <taxon>Pezizomycotina</taxon>
        <taxon>Sordariomycetes</taxon>
        <taxon>Hypocreomycetidae</taxon>
        <taxon>Hypocreales</taxon>
        <taxon>Nectriaceae</taxon>
        <taxon>Fusarium</taxon>
        <taxon>Fusarium burgessii species complex</taxon>
    </lineage>
</organism>
<evidence type="ECO:0000256" key="2">
    <source>
        <dbReference type="ARBA" id="ARBA00023242"/>
    </source>
</evidence>
<dbReference type="InterPro" id="IPR050613">
    <property type="entry name" value="Sec_Metabolite_Reg"/>
</dbReference>
<dbReference type="EMBL" id="PVQB02000542">
    <property type="protein sequence ID" value="KAF4335651.1"/>
    <property type="molecule type" value="Genomic_DNA"/>
</dbReference>
<evidence type="ECO:0000313" key="4">
    <source>
        <dbReference type="EMBL" id="KAF4335651.1"/>
    </source>
</evidence>
<dbReference type="AlphaFoldDB" id="A0A9P5DSK5"/>
<dbReference type="GO" id="GO:0005634">
    <property type="term" value="C:nucleus"/>
    <property type="evidence" value="ECO:0007669"/>
    <property type="project" value="UniProtKB-SubCell"/>
</dbReference>
<dbReference type="CDD" id="cd12148">
    <property type="entry name" value="fungal_TF_MHR"/>
    <property type="match status" value="1"/>
</dbReference>
<evidence type="ECO:0000256" key="1">
    <source>
        <dbReference type="ARBA" id="ARBA00004123"/>
    </source>
</evidence>
<dbReference type="PANTHER" id="PTHR31001:SF91">
    <property type="entry name" value="ZN(II)2CYS6 TRANSCRIPTION FACTOR (EUROFUNG)"/>
    <property type="match status" value="1"/>
</dbReference>
<dbReference type="Pfam" id="PF04082">
    <property type="entry name" value="Fungal_trans"/>
    <property type="match status" value="1"/>
</dbReference>
<accession>A0A9P5DSK5</accession>
<dbReference type="OrthoDB" id="435881at2759"/>
<keyword evidence="5" id="KW-1185">Reference proteome</keyword>
<reference evidence="4" key="1">
    <citation type="journal article" date="2017" name="Mycologia">
        <title>Fusarium algeriense, sp. nov., a novel toxigenic crown rot pathogen of durum wheat from Algeria is nested in the Fusarium burgessii species complex.</title>
        <authorList>
            <person name="Laraba I."/>
            <person name="Keddad A."/>
            <person name="Boureghda H."/>
            <person name="Abdallah N."/>
            <person name="Vaughan M.M."/>
            <person name="Proctor R.H."/>
            <person name="Busman M."/>
            <person name="O'Donnell K."/>
        </authorList>
    </citation>
    <scope>NUCLEOTIDE SEQUENCE</scope>
    <source>
        <strain evidence="4">NRRL 25174</strain>
    </source>
</reference>
<evidence type="ECO:0000313" key="5">
    <source>
        <dbReference type="Proteomes" id="UP000730481"/>
    </source>
</evidence>
<gene>
    <name evidence="4" type="ORF">FBEOM_10488</name>
</gene>
<evidence type="ECO:0000259" key="3">
    <source>
        <dbReference type="SMART" id="SM00906"/>
    </source>
</evidence>
<protein>
    <recommendedName>
        <fullName evidence="3">Xylanolytic transcriptional activator regulatory domain-containing protein</fullName>
    </recommendedName>
</protein>
<keyword evidence="2" id="KW-0539">Nucleus</keyword>
<comment type="subcellular location">
    <subcellularLocation>
        <location evidence="1">Nucleus</location>
    </subcellularLocation>
</comment>
<name>A0A9P5DSK5_9HYPO</name>
<dbReference type="GO" id="GO:0003677">
    <property type="term" value="F:DNA binding"/>
    <property type="evidence" value="ECO:0007669"/>
    <property type="project" value="InterPro"/>
</dbReference>